<feature type="compositionally biased region" description="Low complexity" evidence="1">
    <location>
        <begin position="808"/>
        <end position="821"/>
    </location>
</feature>
<dbReference type="InParanoid" id="D8U845"/>
<dbReference type="Gene3D" id="3.40.50.1820">
    <property type="entry name" value="alpha/beta hydrolase"/>
    <property type="match status" value="1"/>
</dbReference>
<feature type="domain" description="Protein kinase" evidence="3">
    <location>
        <begin position="895"/>
        <end position="1268"/>
    </location>
</feature>
<feature type="region of interest" description="Disordered" evidence="1">
    <location>
        <begin position="918"/>
        <end position="962"/>
    </location>
</feature>
<sequence length="1273" mass="133200">MPTKVTMPTRAQVIRARKTLLTPQTALVGAVVGGAVMGGAIMSLPWEDEVVYGMDRDTTLLEHLQPISNEKYLRSTVYFDSHGVRCEAWFYEPSAQTRRNMDLGSFYLTFGSYTSQVPSAPPVVVMAHGLGSQKDMGLHPYAEQFAASGLAVLVFDYRSFGGSDGWPRHEVNWRKHLEDWEAAVEWVRAGGLGTNRVDASRLALWGVSYSGGHVLCTAASLGPDRVKVVVANEPYLQAQRAVAKLVQVRGLLGLPPAYIKLIGGQGELALLQLSEEEMAQVQRPAPVRQGGWRNLATARMKPPMETFPPFSPPRIFPPIYPQYTCRTTQTRSPITVVDQICVPVLVVAGTKDDICPVSLARDAVTRIGPQARLIERPHAHIELHRHGAEPEYIRPLPPPQPQPVQRPVAALAMLAAHNRDDHVITGSGNGRNGGATVVGNFTRVMELTRSLSRRGPLLVRKVMRGNGGGSGDGGGGVREQRVEEAVVAPPPPPAPPTTSIFTTNAALAGGGCGGDGGARSVAVSPADAVTEAGCGGAEADAFPPQQDGVRGEAAAAAAAAAAVNGAAAADLVLAAGAAGAAGAGGCRDGAAPLIPAYRSAPIASMYNNRSKLPYMASRHMSQHQPLPHAHPHLWTQLDLAALSREITGLRWIGQGGGGAVFQAVWQGAQVAVKFLLKDSEKSEERDAVNAILPGAGGGGVGVGGGGGGIDGIDGIDFLELEGVVSSVVNHPNVVHTFAFHFARLTEAVFAADPDNDVDRLDSMMDEQGNRDLFESLLDTANLYGDGGGNINAAYGNLSGSGGGRRRANPGAAGNPAIAAPSTHGTADGVTPGPGARGLSRFSSTVQDAGAAAAAAATRSTATVATTRCGANDDSGGAGSDKKAGDAGLAAPLAAQGMAVRQGGGWDGSAAAAAAGTAAGGGDAAKDECSSGGGRGGGGGGGYGSGDGSPAGGEGRRQATSDAARLRTQATVRNAVHAQILQQQQQRQMVVLESTFHSDEHQHQHQHHQQKVDEEYCDRGSLLSAIRRGIFRMEDQYGSHHAGHAADGGAVQAPASSSAGSYFNAAPSQGGAAAGRFSRRIVLRAILRTARDIAQGMCHLHSNGIIHGDLKPGNVLLRGCRSDRRGFVAMVADFGLSKVTRGDKPLELNHWSTVTVMAPEAIMGRWLKASDVFSFGVLLWQLVTSEPLPYGKLTVPQILMGVLQGTLKPEWPSSAHPALVRLGRACLATSPEKRPSFEAIVKVLTKIEKHMRNELREMVSYICTVHAYMEMQLV</sequence>
<dbReference type="AlphaFoldDB" id="D8U845"/>
<dbReference type="InterPro" id="IPR000719">
    <property type="entry name" value="Prot_kinase_dom"/>
</dbReference>
<dbReference type="InterPro" id="IPR011009">
    <property type="entry name" value="Kinase-like_dom_sf"/>
</dbReference>
<dbReference type="PROSITE" id="PS00108">
    <property type="entry name" value="PROTEIN_KINASE_ST"/>
    <property type="match status" value="1"/>
</dbReference>
<dbReference type="Pfam" id="PF07714">
    <property type="entry name" value="PK_Tyr_Ser-Thr"/>
    <property type="match status" value="1"/>
</dbReference>
<dbReference type="RefSeq" id="XP_002954825.1">
    <property type="nucleotide sequence ID" value="XM_002954779.1"/>
</dbReference>
<feature type="transmembrane region" description="Helical" evidence="2">
    <location>
        <begin position="25"/>
        <end position="46"/>
    </location>
</feature>
<feature type="region of interest" description="Disordered" evidence="1">
    <location>
        <begin position="1039"/>
        <end position="1061"/>
    </location>
</feature>
<dbReference type="PANTHER" id="PTHR44329:SF214">
    <property type="entry name" value="PROTEIN KINASE DOMAIN-CONTAINING PROTEIN"/>
    <property type="match status" value="1"/>
</dbReference>
<evidence type="ECO:0000256" key="1">
    <source>
        <dbReference type="SAM" id="MobiDB-lite"/>
    </source>
</evidence>
<evidence type="ECO:0000313" key="4">
    <source>
        <dbReference type="EMBL" id="EFJ44024.1"/>
    </source>
</evidence>
<dbReference type="eggNOG" id="KOG0192">
    <property type="taxonomic scope" value="Eukaryota"/>
</dbReference>
<dbReference type="InterPro" id="IPR029058">
    <property type="entry name" value="AB_hydrolase_fold"/>
</dbReference>
<dbReference type="KEGG" id="vcn:VOLCADRAFT_106551"/>
<dbReference type="STRING" id="3068.D8U845"/>
<dbReference type="GO" id="GO:0016787">
    <property type="term" value="F:hydrolase activity"/>
    <property type="evidence" value="ECO:0007669"/>
    <property type="project" value="InterPro"/>
</dbReference>
<dbReference type="FunFam" id="1.10.510.10:FF:001308">
    <property type="entry name" value="Predicted protein"/>
    <property type="match status" value="1"/>
</dbReference>
<dbReference type="Gene3D" id="3.30.200.20">
    <property type="entry name" value="Phosphorylase Kinase, domain 1"/>
    <property type="match status" value="1"/>
</dbReference>
<dbReference type="SUPFAM" id="SSF53474">
    <property type="entry name" value="alpha/beta-Hydrolases"/>
    <property type="match status" value="1"/>
</dbReference>
<dbReference type="GeneID" id="9621552"/>
<dbReference type="SMART" id="SM00220">
    <property type="entry name" value="S_TKc"/>
    <property type="match status" value="1"/>
</dbReference>
<dbReference type="Gene3D" id="1.10.510.10">
    <property type="entry name" value="Transferase(Phosphotransferase) domain 1"/>
    <property type="match status" value="1"/>
</dbReference>
<accession>D8U845</accession>
<dbReference type="InterPro" id="IPR000383">
    <property type="entry name" value="Xaa-Pro-like_dom"/>
</dbReference>
<dbReference type="PROSITE" id="PS50011">
    <property type="entry name" value="PROTEIN_KINASE_DOM"/>
    <property type="match status" value="1"/>
</dbReference>
<keyword evidence="2" id="KW-1133">Transmembrane helix</keyword>
<dbReference type="PANTHER" id="PTHR44329">
    <property type="entry name" value="SERINE/THREONINE-PROTEIN KINASE TNNI3K-RELATED"/>
    <property type="match status" value="1"/>
</dbReference>
<dbReference type="Pfam" id="PF02129">
    <property type="entry name" value="Peptidase_S15"/>
    <property type="match status" value="1"/>
</dbReference>
<dbReference type="OrthoDB" id="2498029at2759"/>
<feature type="region of interest" description="Disordered" evidence="1">
    <location>
        <begin position="799"/>
        <end position="840"/>
    </location>
</feature>
<organism evidence="5">
    <name type="scientific">Volvox carteri f. nagariensis</name>
    <dbReference type="NCBI Taxonomy" id="3068"/>
    <lineage>
        <taxon>Eukaryota</taxon>
        <taxon>Viridiplantae</taxon>
        <taxon>Chlorophyta</taxon>
        <taxon>core chlorophytes</taxon>
        <taxon>Chlorophyceae</taxon>
        <taxon>CS clade</taxon>
        <taxon>Chlamydomonadales</taxon>
        <taxon>Volvocaceae</taxon>
        <taxon>Volvox</taxon>
    </lineage>
</organism>
<name>D8U845_VOLCA</name>
<evidence type="ECO:0000256" key="2">
    <source>
        <dbReference type="SAM" id="Phobius"/>
    </source>
</evidence>
<feature type="compositionally biased region" description="Gly residues" evidence="1">
    <location>
        <begin position="930"/>
        <end position="952"/>
    </location>
</feature>
<evidence type="ECO:0000313" key="5">
    <source>
        <dbReference type="Proteomes" id="UP000001058"/>
    </source>
</evidence>
<dbReference type="GO" id="GO:0005524">
    <property type="term" value="F:ATP binding"/>
    <property type="evidence" value="ECO:0007669"/>
    <property type="project" value="InterPro"/>
</dbReference>
<keyword evidence="2" id="KW-0472">Membrane</keyword>
<dbReference type="InterPro" id="IPR008271">
    <property type="entry name" value="Ser/Thr_kinase_AS"/>
</dbReference>
<dbReference type="GO" id="GO:0004674">
    <property type="term" value="F:protein serine/threonine kinase activity"/>
    <property type="evidence" value="ECO:0007669"/>
    <property type="project" value="TreeGrafter"/>
</dbReference>
<gene>
    <name evidence="4" type="ORF">VOLCADRAFT_106551</name>
</gene>
<keyword evidence="2" id="KW-0812">Transmembrane</keyword>
<dbReference type="Proteomes" id="UP000001058">
    <property type="component" value="Unassembled WGS sequence"/>
</dbReference>
<protein>
    <recommendedName>
        <fullName evidence="3">Protein kinase domain-containing protein</fullName>
    </recommendedName>
</protein>
<dbReference type="InterPro" id="IPR051681">
    <property type="entry name" value="Ser/Thr_Kinases-Pseudokinases"/>
</dbReference>
<dbReference type="SUPFAM" id="SSF56112">
    <property type="entry name" value="Protein kinase-like (PK-like)"/>
    <property type="match status" value="1"/>
</dbReference>
<reference evidence="4 5" key="1">
    <citation type="journal article" date="2010" name="Science">
        <title>Genomic analysis of organismal complexity in the multicellular green alga Volvox carteri.</title>
        <authorList>
            <person name="Prochnik S.E."/>
            <person name="Umen J."/>
            <person name="Nedelcu A.M."/>
            <person name="Hallmann A."/>
            <person name="Miller S.M."/>
            <person name="Nishii I."/>
            <person name="Ferris P."/>
            <person name="Kuo A."/>
            <person name="Mitros T."/>
            <person name="Fritz-Laylin L.K."/>
            <person name="Hellsten U."/>
            <person name="Chapman J."/>
            <person name="Simakov O."/>
            <person name="Rensing S.A."/>
            <person name="Terry A."/>
            <person name="Pangilinan J."/>
            <person name="Kapitonov V."/>
            <person name="Jurka J."/>
            <person name="Salamov A."/>
            <person name="Shapiro H."/>
            <person name="Schmutz J."/>
            <person name="Grimwood J."/>
            <person name="Lindquist E."/>
            <person name="Lucas S."/>
            <person name="Grigoriev I.V."/>
            <person name="Schmitt R."/>
            <person name="Kirk D."/>
            <person name="Rokhsar D.S."/>
        </authorList>
    </citation>
    <scope>NUCLEOTIDE SEQUENCE [LARGE SCALE GENOMIC DNA]</scope>
    <source>
        <strain evidence="5">f. Nagariensis / Eve</strain>
    </source>
</reference>
<dbReference type="InterPro" id="IPR001245">
    <property type="entry name" value="Ser-Thr/Tyr_kinase_cat_dom"/>
</dbReference>
<evidence type="ECO:0000259" key="3">
    <source>
        <dbReference type="PROSITE" id="PS50011"/>
    </source>
</evidence>
<proteinExistence type="predicted"/>
<dbReference type="EMBL" id="GL378367">
    <property type="protein sequence ID" value="EFJ44024.1"/>
    <property type="molecule type" value="Genomic_DNA"/>
</dbReference>
<keyword evidence="5" id="KW-1185">Reference proteome</keyword>